<name>A0ACC1MH08_9APHY</name>
<evidence type="ECO:0000313" key="1">
    <source>
        <dbReference type="EMBL" id="KAJ2965538.1"/>
    </source>
</evidence>
<accession>A0ACC1MH08</accession>
<dbReference type="Proteomes" id="UP001144978">
    <property type="component" value="Unassembled WGS sequence"/>
</dbReference>
<protein>
    <submittedName>
        <fullName evidence="1">Uncharacterized protein</fullName>
    </submittedName>
</protein>
<organism evidence="1 2">
    <name type="scientific">Trametes sanguinea</name>
    <dbReference type="NCBI Taxonomy" id="158606"/>
    <lineage>
        <taxon>Eukaryota</taxon>
        <taxon>Fungi</taxon>
        <taxon>Dikarya</taxon>
        <taxon>Basidiomycota</taxon>
        <taxon>Agaricomycotina</taxon>
        <taxon>Agaricomycetes</taxon>
        <taxon>Polyporales</taxon>
        <taxon>Polyporaceae</taxon>
        <taxon>Trametes</taxon>
    </lineage>
</organism>
<gene>
    <name evidence="1" type="ORF">NUW54_g14085</name>
</gene>
<evidence type="ECO:0000313" key="2">
    <source>
        <dbReference type="Proteomes" id="UP001144978"/>
    </source>
</evidence>
<proteinExistence type="predicted"/>
<comment type="caution">
    <text evidence="1">The sequence shown here is derived from an EMBL/GenBank/DDBJ whole genome shotgun (WGS) entry which is preliminary data.</text>
</comment>
<sequence>MIALRQEHQSGTSTHSERIVQLDPKFALSRVEKPDVPMSIREASHILRVAQELAGSPTKRLKSAREQRWQEVARKVQGVVKEQDLPNLSSKNVTAIHPLRPGSYVIMKNKKRTYLGEVLDIYKKMNHRHGSLDVATSAVGLSYLSLRVYLPLSTSGVQSEGSTEAASPDEDEDDYDYHDTDAASLAPPFSCRSYHADIHAHAPAEQLLYHLGANAASGPPQSLVLKPFAAIRWSALTKKKVQEKLYIRLPARIVDTASAATSIEAFAADP</sequence>
<keyword evidence="2" id="KW-1185">Reference proteome</keyword>
<dbReference type="EMBL" id="JANSHE010006975">
    <property type="protein sequence ID" value="KAJ2965538.1"/>
    <property type="molecule type" value="Genomic_DNA"/>
</dbReference>
<reference evidence="1" key="1">
    <citation type="submission" date="2022-08" db="EMBL/GenBank/DDBJ databases">
        <title>Genome Sequence of Pycnoporus sanguineus.</title>
        <authorList>
            <person name="Buettner E."/>
        </authorList>
    </citation>
    <scope>NUCLEOTIDE SEQUENCE</scope>
    <source>
        <strain evidence="1">CG-C14</strain>
    </source>
</reference>